<proteinExistence type="predicted"/>
<organism evidence="2 3">
    <name type="scientific">Candidatus Pseudomonas adelgestsugas</name>
    <dbReference type="NCBI Taxonomy" id="1302376"/>
    <lineage>
        <taxon>Bacteria</taxon>
        <taxon>Pseudomonadati</taxon>
        <taxon>Pseudomonadota</taxon>
        <taxon>Gammaproteobacteria</taxon>
        <taxon>Pseudomonadales</taxon>
        <taxon>Pseudomonadaceae</taxon>
        <taxon>Pseudomonas</taxon>
    </lineage>
</organism>
<dbReference type="Proteomes" id="UP000288953">
    <property type="component" value="Chromosome"/>
</dbReference>
<keyword evidence="3" id="KW-1185">Reference proteome</keyword>
<keyword evidence="1" id="KW-1133">Transmembrane helix</keyword>
<sequence>MLSFYVFFILLLSVLNTAYFLTTCMLIKLVIVIRHAKRLVVYFLLQTC</sequence>
<keyword evidence="1" id="KW-0812">Transmembrane</keyword>
<accession>A0ABX5R7V7</accession>
<reference evidence="2 3" key="1">
    <citation type="journal article" date="2018" name="Genome Biol. Evol.">
        <title>Partnering With a Pest: Genomes of Hemlock Woolly Adelgid Symbionts Reveal Atypical Nutritional Provisioning Patterns in Dual-Obligate Bacteria.</title>
        <authorList>
            <person name="Weglarz K.M."/>
            <person name="Havill N.P."/>
            <person name="Burke G.R."/>
            <person name="von Dohlen C.D."/>
        </authorList>
    </citation>
    <scope>NUCLEOTIDE SEQUENCE [LARGE SCALE GENOMIC DNA]</scope>
    <source>
        <strain evidence="2 3">HWA_ENA</strain>
    </source>
</reference>
<evidence type="ECO:0000313" key="3">
    <source>
        <dbReference type="Proteomes" id="UP000288953"/>
    </source>
</evidence>
<keyword evidence="1" id="KW-0472">Membrane</keyword>
<dbReference type="EMBL" id="CP026512">
    <property type="protein sequence ID" value="QAX81418.1"/>
    <property type="molecule type" value="Genomic_DNA"/>
</dbReference>
<feature type="transmembrane region" description="Helical" evidence="1">
    <location>
        <begin position="6"/>
        <end position="31"/>
    </location>
</feature>
<gene>
    <name evidence="2" type="ORF">C3B55_00043</name>
</gene>
<protein>
    <submittedName>
        <fullName evidence="2">Uncharacterized protein</fullName>
    </submittedName>
</protein>
<evidence type="ECO:0000256" key="1">
    <source>
        <dbReference type="SAM" id="Phobius"/>
    </source>
</evidence>
<name>A0ABX5R7V7_9PSED</name>
<evidence type="ECO:0000313" key="2">
    <source>
        <dbReference type="EMBL" id="QAX81418.1"/>
    </source>
</evidence>